<dbReference type="Gene3D" id="3.30.457.10">
    <property type="entry name" value="Copper amine oxidase-like, N-terminal domain"/>
    <property type="match status" value="1"/>
</dbReference>
<dbReference type="SUPFAM" id="SSF63829">
    <property type="entry name" value="Calcium-dependent phosphotriesterase"/>
    <property type="match status" value="2"/>
</dbReference>
<name>A0A6B8RPJ1_9BACL</name>
<dbReference type="InterPro" id="IPR002372">
    <property type="entry name" value="PQQ_rpt_dom"/>
</dbReference>
<dbReference type="InterPro" id="IPR015943">
    <property type="entry name" value="WD40/YVTN_repeat-like_dom_sf"/>
</dbReference>
<dbReference type="KEGG" id="ppsc:EHS13_21600"/>
<gene>
    <name evidence="3" type="ORF">EHS13_21600</name>
</gene>
<protein>
    <recommendedName>
        <fullName evidence="5">Copper amine oxidase-like N-terminal domain-containing protein</fullName>
    </recommendedName>
</protein>
<dbReference type="EMBL" id="CP034235">
    <property type="protein sequence ID" value="QGQ97296.1"/>
    <property type="molecule type" value="Genomic_DNA"/>
</dbReference>
<dbReference type="InterPro" id="IPR012854">
    <property type="entry name" value="Cu_amine_oxidase-like_N"/>
</dbReference>
<dbReference type="PANTHER" id="PTHR34512:SF30">
    <property type="entry name" value="OUTER MEMBRANE PROTEIN ASSEMBLY FACTOR BAMB"/>
    <property type="match status" value="1"/>
</dbReference>
<feature type="domain" description="Pyrrolo-quinoline quinone repeat" evidence="2">
    <location>
        <begin position="215"/>
        <end position="403"/>
    </location>
</feature>
<dbReference type="Pfam" id="PF07833">
    <property type="entry name" value="Cu_amine_oxidN1"/>
    <property type="match status" value="1"/>
</dbReference>
<evidence type="ECO:0000259" key="2">
    <source>
        <dbReference type="Pfam" id="PF13360"/>
    </source>
</evidence>
<reference evidence="4" key="1">
    <citation type="submission" date="2018-11" db="EMBL/GenBank/DDBJ databases">
        <title>Complete genome sequence of Paenibacillus sp. ML311-T8.</title>
        <authorList>
            <person name="Nam Y.-D."/>
            <person name="Kang J."/>
            <person name="Chung W.-H."/>
            <person name="Park Y.S."/>
        </authorList>
    </citation>
    <scope>NUCLEOTIDE SEQUENCE [LARGE SCALE GENOMIC DNA]</scope>
    <source>
        <strain evidence="4">ML311-T8</strain>
    </source>
</reference>
<feature type="domain" description="Copper amine oxidase-like N-terminal" evidence="1">
    <location>
        <begin position="418"/>
        <end position="524"/>
    </location>
</feature>
<evidence type="ECO:0008006" key="5">
    <source>
        <dbReference type="Google" id="ProtNLM"/>
    </source>
</evidence>
<proteinExistence type="predicted"/>
<keyword evidence="4" id="KW-1185">Reference proteome</keyword>
<dbReference type="SUPFAM" id="SSF55383">
    <property type="entry name" value="Copper amine oxidase, domain N"/>
    <property type="match status" value="1"/>
</dbReference>
<evidence type="ECO:0000259" key="1">
    <source>
        <dbReference type="Pfam" id="PF07833"/>
    </source>
</evidence>
<dbReference type="PANTHER" id="PTHR34512">
    <property type="entry name" value="CELL SURFACE PROTEIN"/>
    <property type="match status" value="1"/>
</dbReference>
<dbReference type="AlphaFoldDB" id="A0A6B8RPJ1"/>
<organism evidence="3 4">
    <name type="scientific">Paenibacillus psychroresistens</name>
    <dbReference type="NCBI Taxonomy" id="1778678"/>
    <lineage>
        <taxon>Bacteria</taxon>
        <taxon>Bacillati</taxon>
        <taxon>Bacillota</taxon>
        <taxon>Bacilli</taxon>
        <taxon>Bacillales</taxon>
        <taxon>Paenibacillaceae</taxon>
        <taxon>Paenibacillus</taxon>
    </lineage>
</organism>
<accession>A0A6B8RPJ1</accession>
<dbReference type="Pfam" id="PF13360">
    <property type="entry name" value="PQQ_2"/>
    <property type="match status" value="1"/>
</dbReference>
<dbReference type="Gene3D" id="2.130.10.10">
    <property type="entry name" value="YVTN repeat-like/Quinoprotein amine dehydrogenase"/>
    <property type="match status" value="1"/>
</dbReference>
<dbReference type="Proteomes" id="UP000426246">
    <property type="component" value="Chromosome"/>
</dbReference>
<sequence length="527" mass="58661">MGDSSMKAIQMFIVIIALGGLMGIQNKATAAQALDPNIYLPDKGMVMNWEIDETAPKRPKPILLNPTKYDLKWKLENSLPLNLVQDQQGVLYFSDFRDKVNAVYPNGEIKWSVKLDAELTVTYLLIGKDDTLYAYSKLDNEDTIIYAIAENGTIKWKKQSKDIISRYNNQFAGDSEGNLIVFTTDGLVSYNSSGEANWLNKTVSSTNIAYILPQTIHTDNNSNIYVDTDNQEIISIDKEGKLRWKTSNANFLDGKTFFKPYFSAKGLIYSVTPSGLHMIESDTGTMIEPDKLDFADIQSSGLPSDGKGGFYLDNSGNVAKMDHLGEVKWQYKTRDTEKYGLGLLDGVVSDKDGNVYFTGGVGNIYGLNSEGQEFFVLLRNAFWYKSVELVIGKNNNIYAINNDIGLTSFGKKQIQIFINNLSLPMSLEPINNKGTVLVPFRDLFEGLGLKVEWDQETKLITGSKEGLTIQFKIGDKFALVNGVQTALSNPPELRNGNTFVPLRFISEATGSSVKWNGKNSSINIEQK</sequence>
<evidence type="ECO:0000313" key="3">
    <source>
        <dbReference type="EMBL" id="QGQ97296.1"/>
    </source>
</evidence>
<dbReference type="InterPro" id="IPR036582">
    <property type="entry name" value="Mao_N_sf"/>
</dbReference>
<evidence type="ECO:0000313" key="4">
    <source>
        <dbReference type="Proteomes" id="UP000426246"/>
    </source>
</evidence>